<evidence type="ECO:0000313" key="3">
    <source>
        <dbReference type="Proteomes" id="UP000541535"/>
    </source>
</evidence>
<name>A0A7W5FST9_9BURK</name>
<proteinExistence type="predicted"/>
<dbReference type="EMBL" id="JACHXD010000002">
    <property type="protein sequence ID" value="MBB3117891.1"/>
    <property type="molecule type" value="Genomic_DNA"/>
</dbReference>
<evidence type="ECO:0000313" key="2">
    <source>
        <dbReference type="EMBL" id="MBB3117891.1"/>
    </source>
</evidence>
<feature type="compositionally biased region" description="Low complexity" evidence="1">
    <location>
        <begin position="40"/>
        <end position="55"/>
    </location>
</feature>
<feature type="region of interest" description="Disordered" evidence="1">
    <location>
        <begin position="1"/>
        <end position="83"/>
    </location>
</feature>
<evidence type="ECO:0008006" key="4">
    <source>
        <dbReference type="Google" id="ProtNLM"/>
    </source>
</evidence>
<accession>A0A7W5FST9</accession>
<keyword evidence="3" id="KW-1185">Reference proteome</keyword>
<sequence>MSSPFDSSIPVLTEVLRDTAPTATESGSHAAPAHGPDRAPAPGAFNPAAFSPAGSVSSAAGDAIPPPASASGHGTDPAAAQDAALDKLDAAGWEQLERRIAERILQQLQSRVDFVLEQRIKDSMAEVLNHALHGLTQEIHSGLQSTLNQVVSRAVAQELTHLQARKK</sequence>
<comment type="caution">
    <text evidence="2">The sequence shown here is derived from an EMBL/GenBank/DDBJ whole genome shotgun (WGS) entry which is preliminary data.</text>
</comment>
<dbReference type="RefSeq" id="WP_183439828.1">
    <property type="nucleotide sequence ID" value="NZ_JACHXD010000002.1"/>
</dbReference>
<gene>
    <name evidence="2" type="ORF">FHS03_000917</name>
</gene>
<organism evidence="2 3">
    <name type="scientific">Pseudoduganella violacea</name>
    <dbReference type="NCBI Taxonomy" id="1715466"/>
    <lineage>
        <taxon>Bacteria</taxon>
        <taxon>Pseudomonadati</taxon>
        <taxon>Pseudomonadota</taxon>
        <taxon>Betaproteobacteria</taxon>
        <taxon>Burkholderiales</taxon>
        <taxon>Oxalobacteraceae</taxon>
        <taxon>Telluria group</taxon>
        <taxon>Pseudoduganella</taxon>
    </lineage>
</organism>
<dbReference type="Proteomes" id="UP000541535">
    <property type="component" value="Unassembled WGS sequence"/>
</dbReference>
<evidence type="ECO:0000256" key="1">
    <source>
        <dbReference type="SAM" id="MobiDB-lite"/>
    </source>
</evidence>
<protein>
    <recommendedName>
        <fullName evidence="4">DUF2486 family protein</fullName>
    </recommendedName>
</protein>
<reference evidence="2 3" key="1">
    <citation type="submission" date="2020-08" db="EMBL/GenBank/DDBJ databases">
        <title>Genomic Encyclopedia of Type Strains, Phase III (KMG-III): the genomes of soil and plant-associated and newly described type strains.</title>
        <authorList>
            <person name="Whitman W."/>
        </authorList>
    </citation>
    <scope>NUCLEOTIDE SEQUENCE [LARGE SCALE GENOMIC DNA]</scope>
    <source>
        <strain evidence="2 3">CECT 8897</strain>
    </source>
</reference>
<dbReference type="AlphaFoldDB" id="A0A7W5FST9"/>